<dbReference type="InterPro" id="IPR037165">
    <property type="entry name" value="AldOxase/xan_DH_Mopterin-bd_sf"/>
</dbReference>
<dbReference type="Gene3D" id="3.30.365.10">
    <property type="entry name" value="Aldehyde oxidase/xanthine dehydrogenase, molybdopterin binding domain"/>
    <property type="match status" value="4"/>
</dbReference>
<dbReference type="InterPro" id="IPR016208">
    <property type="entry name" value="Ald_Oxase/xanthine_DH-like"/>
</dbReference>
<dbReference type="SUPFAM" id="SSF54665">
    <property type="entry name" value="CO dehydrogenase molybdoprotein N-domain-like"/>
    <property type="match status" value="1"/>
</dbReference>
<dbReference type="RefSeq" id="WP_119441029.1">
    <property type="nucleotide sequence ID" value="NZ_CP170494.1"/>
</dbReference>
<dbReference type="Pfam" id="PF20256">
    <property type="entry name" value="MoCoBD_2"/>
    <property type="match status" value="1"/>
</dbReference>
<proteinExistence type="predicted"/>
<evidence type="ECO:0000313" key="3">
    <source>
        <dbReference type="EMBL" id="RIY41910.1"/>
    </source>
</evidence>
<evidence type="ECO:0000313" key="5">
    <source>
        <dbReference type="Proteomes" id="UP000266483"/>
    </source>
</evidence>
<evidence type="ECO:0000313" key="2">
    <source>
        <dbReference type="EMBL" id="RII84239.1"/>
    </source>
</evidence>
<organism evidence="3 4">
    <name type="scientific">Neopusillimonas maritima</name>
    <dbReference type="NCBI Taxonomy" id="2026239"/>
    <lineage>
        <taxon>Bacteria</taxon>
        <taxon>Pseudomonadati</taxon>
        <taxon>Pseudomonadota</taxon>
        <taxon>Betaproteobacteria</taxon>
        <taxon>Burkholderiales</taxon>
        <taxon>Alcaligenaceae</taxon>
        <taxon>Neopusillimonas</taxon>
    </lineage>
</organism>
<dbReference type="PANTHER" id="PTHR11908">
    <property type="entry name" value="XANTHINE DEHYDROGENASE"/>
    <property type="match status" value="1"/>
</dbReference>
<evidence type="ECO:0000313" key="4">
    <source>
        <dbReference type="Proteomes" id="UP000266206"/>
    </source>
</evidence>
<dbReference type="Gene3D" id="3.90.1170.50">
    <property type="entry name" value="Aldehyde oxidase/xanthine dehydrogenase, a/b hammerhead"/>
    <property type="match status" value="1"/>
</dbReference>
<dbReference type="SUPFAM" id="SSF56003">
    <property type="entry name" value="Molybdenum cofactor-binding domain"/>
    <property type="match status" value="1"/>
</dbReference>
<protein>
    <submittedName>
        <fullName evidence="3">4-hydroxybenzoyl-CoA reductase</fullName>
    </submittedName>
</protein>
<dbReference type="EMBL" id="NQYH01000001">
    <property type="protein sequence ID" value="RIY41910.1"/>
    <property type="molecule type" value="Genomic_DNA"/>
</dbReference>
<comment type="caution">
    <text evidence="3">The sequence shown here is derived from an EMBL/GenBank/DDBJ whole genome shotgun (WGS) entry which is preliminary data.</text>
</comment>
<dbReference type="SMART" id="SM01008">
    <property type="entry name" value="Ald_Xan_dh_C"/>
    <property type="match status" value="1"/>
</dbReference>
<dbReference type="Proteomes" id="UP000266206">
    <property type="component" value="Unassembled WGS sequence"/>
</dbReference>
<dbReference type="PANTHER" id="PTHR11908:SF157">
    <property type="entry name" value="XANTHINE DEHYDROGENASE SUBUNIT D-RELATED"/>
    <property type="match status" value="1"/>
</dbReference>
<dbReference type="InterPro" id="IPR036856">
    <property type="entry name" value="Ald_Oxase/Xan_DH_a/b_sf"/>
</dbReference>
<reference evidence="4 5" key="1">
    <citation type="submission" date="2017-08" db="EMBL/GenBank/DDBJ databases">
        <title>Pusillimonas indicus sp. nov., a member of the family Alcaligenaceae isolated from surface seawater.</title>
        <authorList>
            <person name="Li J."/>
        </authorList>
    </citation>
    <scope>NUCLEOTIDE SEQUENCE [LARGE SCALE GENOMIC DNA]</scope>
    <source>
        <strain evidence="2 5">17-4A</strain>
        <strain evidence="3 4">L52-1-41</strain>
    </source>
</reference>
<accession>A0A3A1YYM5</accession>
<dbReference type="EMBL" id="NQOU01000001">
    <property type="protein sequence ID" value="RII84239.1"/>
    <property type="molecule type" value="Genomic_DNA"/>
</dbReference>
<sequence length="766" mass="81375">MSESIIGACIPQVTARTKVSGTAQYAGDLKMAGMLHGKVLRSPYPHARIISIDTSRAKALKGVKAVLTGEDTPTRMWGSARKERRILAAGKVRFAGEEVAAVAAVSDEIARDALELIRVEYEELPTLLDPFSALEPGAIEIHDGTGNIAYETHVDRGNVDKGFDSAAAIYEATYEMPPQYPGYLEPMGTLAAVDGDGRITVWAPTQSVFMSRSRLAEALDVPHSRVRFIQTMTGGAFGAKAVEDANTPIAALLALKTGKPVRLVNTRLEDFLGAPTSMGATVWLRMGVSKEGLIVAKDSMIIGNNGAYTGLASHVIHVTSMRSDSMHRIENVRARGKLVYTNHIPSGAFRGFGGQQMAFPLNSHLTMLAEKIGMDPVEMQLRNAIQTGDTSVHGWVMRSCGLSDCIKQSTEAIGWADKRGSNKSAPGTGAIKRGLGVAAGIHVSANRQLGNWDGSTAVVKMNEDGRVTLLSAESDMGQGATTMMAQVCAHELGIPISHVTVSQPDSDVSPFGIGAIASRVTIIAGNAVRMAASEAREKLFAVVAEKLNVQASELQVENGAIVVKNNREQFVSLPDAVRLHLFRHGGEGVYAKATYDPPTVMADKNYYGDVAPAYSFAAQAVEVEVDTETGQVRLVQSYTSDDCGKALNPMAVHGQTSGATAQSTGWALYENLDFQDGRLMNGNFADYNMPTANSVPTLQSGIIESNDPNGPYGAKGASETAILPGAAAIANAVYDAIGVRINSLPITPEKVLAALREKRNEGANHA</sequence>
<gene>
    <name evidence="2" type="ORF">CJO09_03205</name>
    <name evidence="3" type="ORF">CJP73_00225</name>
</gene>
<dbReference type="InterPro" id="IPR008274">
    <property type="entry name" value="AldOxase/xan_DH_MoCoBD1"/>
</dbReference>
<dbReference type="InterPro" id="IPR000674">
    <property type="entry name" value="Ald_Oxase/Xan_DH_a/b"/>
</dbReference>
<dbReference type="GO" id="GO:0016491">
    <property type="term" value="F:oxidoreductase activity"/>
    <property type="evidence" value="ECO:0007669"/>
    <property type="project" value="InterPro"/>
</dbReference>
<dbReference type="AlphaFoldDB" id="A0A3A1YYM5"/>
<name>A0A3A1YYM5_9BURK</name>
<dbReference type="OrthoDB" id="221297at2"/>
<keyword evidence="5" id="KW-1185">Reference proteome</keyword>
<dbReference type="Proteomes" id="UP000266483">
    <property type="component" value="Unassembled WGS sequence"/>
</dbReference>
<dbReference type="Pfam" id="PF02738">
    <property type="entry name" value="MoCoBD_1"/>
    <property type="match status" value="1"/>
</dbReference>
<feature type="domain" description="Aldehyde oxidase/xanthine dehydrogenase a/b hammerhead" evidence="1">
    <location>
        <begin position="20"/>
        <end position="125"/>
    </location>
</feature>
<evidence type="ECO:0000259" key="1">
    <source>
        <dbReference type="SMART" id="SM01008"/>
    </source>
</evidence>
<dbReference type="Pfam" id="PF01315">
    <property type="entry name" value="Ald_Xan_dh_C"/>
    <property type="match status" value="1"/>
</dbReference>
<dbReference type="InterPro" id="IPR046867">
    <property type="entry name" value="AldOxase/xan_DH_MoCoBD2"/>
</dbReference>
<dbReference type="GO" id="GO:0005506">
    <property type="term" value="F:iron ion binding"/>
    <property type="evidence" value="ECO:0007669"/>
    <property type="project" value="InterPro"/>
</dbReference>